<keyword evidence="5" id="KW-1185">Reference proteome</keyword>
<accession>A0ABW4T6F6</accession>
<organism evidence="4 5">
    <name type="scientific">Nonomuraea mangrovi</name>
    <dbReference type="NCBI Taxonomy" id="2316207"/>
    <lineage>
        <taxon>Bacteria</taxon>
        <taxon>Bacillati</taxon>
        <taxon>Actinomycetota</taxon>
        <taxon>Actinomycetes</taxon>
        <taxon>Streptosporangiales</taxon>
        <taxon>Streptosporangiaceae</taxon>
        <taxon>Nonomuraea</taxon>
    </lineage>
</organism>
<feature type="domain" description="Lsr2 dimerization" evidence="2">
    <location>
        <begin position="1"/>
        <end position="57"/>
    </location>
</feature>
<dbReference type="Gene3D" id="3.30.60.230">
    <property type="entry name" value="Lsr2, dimerization domain"/>
    <property type="match status" value="1"/>
</dbReference>
<feature type="domain" description="Lsr2 DNA-binding" evidence="3">
    <location>
        <begin position="77"/>
        <end position="112"/>
    </location>
</feature>
<evidence type="ECO:0000259" key="2">
    <source>
        <dbReference type="Pfam" id="PF11774"/>
    </source>
</evidence>
<sequence length="113" mass="12296">MAKQIVETFVDDLDGSVAEKTTKFSLDGENYEIDLSAANADKLHAALAPFIIKARKVVQPRSVRAGRGGTRGSAAMSREKSAEIRQWAKAHGLQVSERGRISSAIVERYEAAH</sequence>
<evidence type="ECO:0000256" key="1">
    <source>
        <dbReference type="ARBA" id="ARBA00023125"/>
    </source>
</evidence>
<dbReference type="Proteomes" id="UP001597368">
    <property type="component" value="Unassembled WGS sequence"/>
</dbReference>
<dbReference type="Pfam" id="PF23359">
    <property type="entry name" value="Lsr2_DNA-bd"/>
    <property type="match status" value="1"/>
</dbReference>
<evidence type="ECO:0000313" key="4">
    <source>
        <dbReference type="EMBL" id="MFD1936784.1"/>
    </source>
</evidence>
<dbReference type="InterPro" id="IPR024412">
    <property type="entry name" value="Lsr2_dim_dom"/>
</dbReference>
<evidence type="ECO:0000313" key="5">
    <source>
        <dbReference type="Proteomes" id="UP001597368"/>
    </source>
</evidence>
<dbReference type="InterPro" id="IPR055370">
    <property type="entry name" value="Lsr2_DNA-bd"/>
</dbReference>
<name>A0ABW4T6F6_9ACTN</name>
<comment type="caution">
    <text evidence="4">The sequence shown here is derived from an EMBL/GenBank/DDBJ whole genome shotgun (WGS) entry which is preliminary data.</text>
</comment>
<evidence type="ECO:0000259" key="3">
    <source>
        <dbReference type="Pfam" id="PF23359"/>
    </source>
</evidence>
<protein>
    <submittedName>
        <fullName evidence="4">Lsr2 family protein</fullName>
    </submittedName>
</protein>
<proteinExistence type="predicted"/>
<dbReference type="Pfam" id="PF11774">
    <property type="entry name" value="Lsr2"/>
    <property type="match status" value="1"/>
</dbReference>
<dbReference type="Gene3D" id="4.10.320.10">
    <property type="entry name" value="E3-binding domain"/>
    <property type="match status" value="1"/>
</dbReference>
<keyword evidence="1" id="KW-0238">DNA-binding</keyword>
<gene>
    <name evidence="4" type="ORF">ACFSKW_35480</name>
</gene>
<dbReference type="RefSeq" id="WP_379577381.1">
    <property type="nucleotide sequence ID" value="NZ_JBHUFV010000052.1"/>
</dbReference>
<dbReference type="EMBL" id="JBHUFV010000052">
    <property type="protein sequence ID" value="MFD1936784.1"/>
    <property type="molecule type" value="Genomic_DNA"/>
</dbReference>
<dbReference type="InterPro" id="IPR042261">
    <property type="entry name" value="Lsr2-like_dimerization"/>
</dbReference>
<reference evidence="5" key="1">
    <citation type="journal article" date="2019" name="Int. J. Syst. Evol. Microbiol.">
        <title>The Global Catalogue of Microorganisms (GCM) 10K type strain sequencing project: providing services to taxonomists for standard genome sequencing and annotation.</title>
        <authorList>
            <consortium name="The Broad Institute Genomics Platform"/>
            <consortium name="The Broad Institute Genome Sequencing Center for Infectious Disease"/>
            <person name="Wu L."/>
            <person name="Ma J."/>
        </authorList>
    </citation>
    <scope>NUCLEOTIDE SEQUENCE [LARGE SCALE GENOMIC DNA]</scope>
    <source>
        <strain evidence="5">ICMP 6774ER</strain>
    </source>
</reference>
<dbReference type="InterPro" id="IPR036625">
    <property type="entry name" value="E3-bd_dom_sf"/>
</dbReference>